<dbReference type="AlphaFoldDB" id="A0A2G5SIH4"/>
<dbReference type="Proteomes" id="UP000230233">
    <property type="component" value="Unassembled WGS sequence"/>
</dbReference>
<protein>
    <recommendedName>
        <fullName evidence="1">F-box domain-containing protein</fullName>
    </recommendedName>
</protein>
<dbReference type="OrthoDB" id="3256413at2759"/>
<dbReference type="SMART" id="SM00256">
    <property type="entry name" value="FBOX"/>
    <property type="match status" value="2"/>
</dbReference>
<sequence>MEESSAVTNDHHLKNCILNEVLKKIPIFDSYRNFCEAVGQDAMDYPDFEFWYYRFYHGQMNFDYDRNMDPVPKTIMDMPIRLMQKITEHLDPVERTYLRSMNESLKEVADSYPIIFENILIRASDDYMRLELNDKMFRCSKETNGCILITPFKEVKSQENFMEKRLKTLTSLFKLPNIQVNHFSLTLFNGSPTITEVLPGSFHAKSAELYAFDMDHIFPILSAMSPGVLESIHLKSIPMDDSDQMLRFFETEQFKQAKHVDLKWYYKVDDLMRFSHLKSFKCEVDFFEAVDFQRIRDIIPTFKQFESCELKRANNRRDFDIRTIALALVPMIPFGFLEVGQDAMKYPDFEFWYYRFYHGEMDLDYDRSLDPEAKTIMDMPIRLMHKIVENLDPVERAYLRSMNKAIKEVADFFTTF</sequence>
<dbReference type="GO" id="GO:0045087">
    <property type="term" value="P:innate immune response"/>
    <property type="evidence" value="ECO:0007669"/>
    <property type="project" value="TreeGrafter"/>
</dbReference>
<evidence type="ECO:0000313" key="3">
    <source>
        <dbReference type="Proteomes" id="UP000230233"/>
    </source>
</evidence>
<dbReference type="PANTHER" id="PTHR23015:SF4">
    <property type="entry name" value="DUF38 DOMAIN-CONTAINING PROTEIN-RELATED"/>
    <property type="match status" value="1"/>
</dbReference>
<dbReference type="InterPro" id="IPR040161">
    <property type="entry name" value="FB224"/>
</dbReference>
<dbReference type="Pfam" id="PF17906">
    <property type="entry name" value="HTH_48"/>
    <property type="match status" value="1"/>
</dbReference>
<accession>A0A2G5SIH4</accession>
<comment type="caution">
    <text evidence="2">The sequence shown here is derived from an EMBL/GenBank/DDBJ whole genome shotgun (WGS) entry which is preliminary data.</text>
</comment>
<dbReference type="InterPro" id="IPR002900">
    <property type="entry name" value="DUF38/FTH_CAE_spp"/>
</dbReference>
<organism evidence="2 3">
    <name type="scientific">Caenorhabditis nigoni</name>
    <dbReference type="NCBI Taxonomy" id="1611254"/>
    <lineage>
        <taxon>Eukaryota</taxon>
        <taxon>Metazoa</taxon>
        <taxon>Ecdysozoa</taxon>
        <taxon>Nematoda</taxon>
        <taxon>Chromadorea</taxon>
        <taxon>Rhabditida</taxon>
        <taxon>Rhabditina</taxon>
        <taxon>Rhabditomorpha</taxon>
        <taxon>Rhabditoidea</taxon>
        <taxon>Rhabditidae</taxon>
        <taxon>Peloderinae</taxon>
        <taxon>Caenorhabditis</taxon>
    </lineage>
</organism>
<reference evidence="3" key="1">
    <citation type="submission" date="2017-10" db="EMBL/GenBank/DDBJ databases">
        <title>Rapid genome shrinkage in a self-fertile nematode reveals novel sperm competition proteins.</title>
        <authorList>
            <person name="Yin D."/>
            <person name="Schwarz E.M."/>
            <person name="Thomas C.G."/>
            <person name="Felde R.L."/>
            <person name="Korf I.F."/>
            <person name="Cutter A.D."/>
            <person name="Schartner C.M."/>
            <person name="Ralston E.J."/>
            <person name="Meyer B.J."/>
            <person name="Haag E.S."/>
        </authorList>
    </citation>
    <scope>NUCLEOTIDE SEQUENCE [LARGE SCALE GENOMIC DNA]</scope>
    <source>
        <strain evidence="3">JU1422</strain>
    </source>
</reference>
<dbReference type="PANTHER" id="PTHR23015">
    <property type="entry name" value="UNCHARACTERIZED C.ELEGANS PROTEIN"/>
    <property type="match status" value="1"/>
</dbReference>
<evidence type="ECO:0000313" key="2">
    <source>
        <dbReference type="EMBL" id="PIC14666.1"/>
    </source>
</evidence>
<name>A0A2G5SIH4_9PELO</name>
<gene>
    <name evidence="2" type="ORF">B9Z55_026898</name>
</gene>
<dbReference type="InterPro" id="IPR001810">
    <property type="entry name" value="F-box_dom"/>
</dbReference>
<evidence type="ECO:0000259" key="1">
    <source>
        <dbReference type="PROSITE" id="PS50181"/>
    </source>
</evidence>
<dbReference type="Pfam" id="PF01827">
    <property type="entry name" value="FTH"/>
    <property type="match status" value="1"/>
</dbReference>
<proteinExistence type="predicted"/>
<dbReference type="EMBL" id="PDUG01000007">
    <property type="protein sequence ID" value="PIC14666.1"/>
    <property type="molecule type" value="Genomic_DNA"/>
</dbReference>
<feature type="domain" description="F-box" evidence="1">
    <location>
        <begin position="373"/>
        <end position="416"/>
    </location>
</feature>
<dbReference type="PROSITE" id="PS50181">
    <property type="entry name" value="FBOX"/>
    <property type="match status" value="2"/>
</dbReference>
<keyword evidence="3" id="KW-1185">Reference proteome</keyword>
<feature type="domain" description="F-box" evidence="1">
    <location>
        <begin position="72"/>
        <end position="119"/>
    </location>
</feature>
<dbReference type="InterPro" id="IPR041426">
    <property type="entry name" value="Mos1_HTH"/>
</dbReference>